<reference evidence="2" key="1">
    <citation type="submission" date="2016-07" db="EMBL/GenBank/DDBJ databases">
        <authorList>
            <person name="Bretaudeau A."/>
        </authorList>
    </citation>
    <scope>NUCLEOTIDE SEQUENCE</scope>
    <source>
        <strain evidence="2">Rice</strain>
        <tissue evidence="2">Whole body</tissue>
    </source>
</reference>
<protein>
    <submittedName>
        <fullName evidence="2">SFRICE_035881</fullName>
    </submittedName>
</protein>
<evidence type="ECO:0000256" key="1">
    <source>
        <dbReference type="SAM" id="MobiDB-lite"/>
    </source>
</evidence>
<dbReference type="EMBL" id="ODYU01012051">
    <property type="protein sequence ID" value="SOQ58148.1"/>
    <property type="molecule type" value="Genomic_DNA"/>
</dbReference>
<proteinExistence type="predicted"/>
<feature type="compositionally biased region" description="Basic and acidic residues" evidence="1">
    <location>
        <begin position="130"/>
        <end position="148"/>
    </location>
</feature>
<sequence>MTPRPETIICGSHKVLLRAGIALALRYAAVGCPATALTVQSFNPRGYRQRITSWQIMYDVHPLFTIYGISSILRATTEKFRKAEKKSRNRIREPKSHLRPLTLSFATTRPTRQSVSIFIKKLEEKSSNNFSRLERGDRDSQTLTDKKSPFVGHKHN</sequence>
<accession>A0A2H1WYM9</accession>
<name>A0A2H1WYM9_SPOFR</name>
<gene>
    <name evidence="2" type="ORF">SFRICE_035881</name>
</gene>
<feature type="region of interest" description="Disordered" evidence="1">
    <location>
        <begin position="130"/>
        <end position="156"/>
    </location>
</feature>
<organism evidence="2">
    <name type="scientific">Spodoptera frugiperda</name>
    <name type="common">Fall armyworm</name>
    <dbReference type="NCBI Taxonomy" id="7108"/>
    <lineage>
        <taxon>Eukaryota</taxon>
        <taxon>Metazoa</taxon>
        <taxon>Ecdysozoa</taxon>
        <taxon>Arthropoda</taxon>
        <taxon>Hexapoda</taxon>
        <taxon>Insecta</taxon>
        <taxon>Pterygota</taxon>
        <taxon>Neoptera</taxon>
        <taxon>Endopterygota</taxon>
        <taxon>Lepidoptera</taxon>
        <taxon>Glossata</taxon>
        <taxon>Ditrysia</taxon>
        <taxon>Noctuoidea</taxon>
        <taxon>Noctuidae</taxon>
        <taxon>Amphipyrinae</taxon>
        <taxon>Spodoptera</taxon>
    </lineage>
</organism>
<dbReference type="AlphaFoldDB" id="A0A2H1WYM9"/>
<evidence type="ECO:0000313" key="2">
    <source>
        <dbReference type="EMBL" id="SOQ58148.1"/>
    </source>
</evidence>